<protein>
    <submittedName>
        <fullName evidence="1">Uncharacterized protein</fullName>
    </submittedName>
</protein>
<organism evidence="1">
    <name type="scientific">Arundo donax</name>
    <name type="common">Giant reed</name>
    <name type="synonym">Donax arundinaceus</name>
    <dbReference type="NCBI Taxonomy" id="35708"/>
    <lineage>
        <taxon>Eukaryota</taxon>
        <taxon>Viridiplantae</taxon>
        <taxon>Streptophyta</taxon>
        <taxon>Embryophyta</taxon>
        <taxon>Tracheophyta</taxon>
        <taxon>Spermatophyta</taxon>
        <taxon>Magnoliopsida</taxon>
        <taxon>Liliopsida</taxon>
        <taxon>Poales</taxon>
        <taxon>Poaceae</taxon>
        <taxon>PACMAD clade</taxon>
        <taxon>Arundinoideae</taxon>
        <taxon>Arundineae</taxon>
        <taxon>Arundo</taxon>
    </lineage>
</organism>
<evidence type="ECO:0000313" key="1">
    <source>
        <dbReference type="EMBL" id="JAD45391.1"/>
    </source>
</evidence>
<reference evidence="1" key="1">
    <citation type="submission" date="2014-09" db="EMBL/GenBank/DDBJ databases">
        <authorList>
            <person name="Magalhaes I.L.F."/>
            <person name="Oliveira U."/>
            <person name="Santos F.R."/>
            <person name="Vidigal T.H.D.A."/>
            <person name="Brescovit A.D."/>
            <person name="Santos A.J."/>
        </authorList>
    </citation>
    <scope>NUCLEOTIDE SEQUENCE</scope>
    <source>
        <tissue evidence="1">Shoot tissue taken approximately 20 cm above the soil surface</tissue>
    </source>
</reference>
<proteinExistence type="predicted"/>
<sequence>MMVKQVLNLGFLKILEHNSHAV</sequence>
<accession>A0A0A9A2S4</accession>
<reference evidence="1" key="2">
    <citation type="journal article" date="2015" name="Data Brief">
        <title>Shoot transcriptome of the giant reed, Arundo donax.</title>
        <authorList>
            <person name="Barrero R.A."/>
            <person name="Guerrero F.D."/>
            <person name="Moolhuijzen P."/>
            <person name="Goolsby J.A."/>
            <person name="Tidwell J."/>
            <person name="Bellgard S.E."/>
            <person name="Bellgard M.I."/>
        </authorList>
    </citation>
    <scope>NUCLEOTIDE SEQUENCE</scope>
    <source>
        <tissue evidence="1">Shoot tissue taken approximately 20 cm above the soil surface</tissue>
    </source>
</reference>
<dbReference type="EMBL" id="GBRH01252504">
    <property type="protein sequence ID" value="JAD45391.1"/>
    <property type="molecule type" value="Transcribed_RNA"/>
</dbReference>
<name>A0A0A9A2S4_ARUDO</name>
<dbReference type="AlphaFoldDB" id="A0A0A9A2S4"/>